<proteinExistence type="predicted"/>
<comment type="caution">
    <text evidence="1">The sequence shown here is derived from an EMBL/GenBank/DDBJ whole genome shotgun (WGS) entry which is preliminary data.</text>
</comment>
<organism evidence="1 2">
    <name type="scientific">Liparis tanakae</name>
    <name type="common">Tanaka's snailfish</name>
    <dbReference type="NCBI Taxonomy" id="230148"/>
    <lineage>
        <taxon>Eukaryota</taxon>
        <taxon>Metazoa</taxon>
        <taxon>Chordata</taxon>
        <taxon>Craniata</taxon>
        <taxon>Vertebrata</taxon>
        <taxon>Euteleostomi</taxon>
        <taxon>Actinopterygii</taxon>
        <taxon>Neopterygii</taxon>
        <taxon>Teleostei</taxon>
        <taxon>Neoteleostei</taxon>
        <taxon>Acanthomorphata</taxon>
        <taxon>Eupercaria</taxon>
        <taxon>Perciformes</taxon>
        <taxon>Cottioidei</taxon>
        <taxon>Cottales</taxon>
        <taxon>Liparidae</taxon>
        <taxon>Liparis</taxon>
    </lineage>
</organism>
<evidence type="ECO:0000313" key="1">
    <source>
        <dbReference type="EMBL" id="TNN87616.1"/>
    </source>
</evidence>
<protein>
    <submittedName>
        <fullName evidence="1">Uncharacterized protein</fullName>
    </submittedName>
</protein>
<sequence>MFLPNKLYVSDMCPRGVSAGPRSRYFSSSDGSVAPLCRWISGLVCNSTQPLPRPRLSSWFLRLKMFIRLSSSGLAFSEPLEVDGVHRQALLSEAGVFREGGEQLLHHLAGVLARGVGRGGAAAAGAEAQRQSVVEEPGLWPRGPSDRAARLPLDRDTLVEMSLTTLPPRSIASMWFDCRGFGLVGRWTSMAAMVTTREPRPNGPPASLEDIVHV</sequence>
<dbReference type="EMBL" id="SRLO01000009">
    <property type="protein sequence ID" value="TNN87616.1"/>
    <property type="molecule type" value="Genomic_DNA"/>
</dbReference>
<gene>
    <name evidence="1" type="ORF">EYF80_001963</name>
</gene>
<name>A0A4Z2JBN9_9TELE</name>
<accession>A0A4Z2JBN9</accession>
<reference evidence="1 2" key="1">
    <citation type="submission" date="2019-03" db="EMBL/GenBank/DDBJ databases">
        <title>First draft genome of Liparis tanakae, snailfish: a comprehensive survey of snailfish specific genes.</title>
        <authorList>
            <person name="Kim W."/>
            <person name="Song I."/>
            <person name="Jeong J.-H."/>
            <person name="Kim D."/>
            <person name="Kim S."/>
            <person name="Ryu S."/>
            <person name="Song J.Y."/>
            <person name="Lee S.K."/>
        </authorList>
    </citation>
    <scope>NUCLEOTIDE SEQUENCE [LARGE SCALE GENOMIC DNA]</scope>
    <source>
        <tissue evidence="1">Muscle</tissue>
    </source>
</reference>
<dbReference type="AlphaFoldDB" id="A0A4Z2JBN9"/>
<evidence type="ECO:0000313" key="2">
    <source>
        <dbReference type="Proteomes" id="UP000314294"/>
    </source>
</evidence>
<keyword evidence="2" id="KW-1185">Reference proteome</keyword>
<dbReference type="Proteomes" id="UP000314294">
    <property type="component" value="Unassembled WGS sequence"/>
</dbReference>